<proteinExistence type="predicted"/>
<dbReference type="EMBL" id="ARYN01000001">
    <property type="protein sequence ID" value="ORL47241.1"/>
    <property type="molecule type" value="Genomic_DNA"/>
</dbReference>
<dbReference type="Proteomes" id="UP000192746">
    <property type="component" value="Unassembled WGS sequence"/>
</dbReference>
<protein>
    <submittedName>
        <fullName evidence="1">Integrase</fullName>
    </submittedName>
</protein>
<dbReference type="AlphaFoldDB" id="A0A1Y1T855"/>
<gene>
    <name evidence="1" type="ORF">IIF7_00730</name>
</gene>
<keyword evidence="2" id="KW-1185">Reference proteome</keyword>
<name>A0A1Y1T855_9FLAO</name>
<evidence type="ECO:0000313" key="1">
    <source>
        <dbReference type="EMBL" id="ORL47241.1"/>
    </source>
</evidence>
<accession>A0A1Y1T855</accession>
<evidence type="ECO:0000313" key="2">
    <source>
        <dbReference type="Proteomes" id="UP000192746"/>
    </source>
</evidence>
<comment type="caution">
    <text evidence="1">The sequence shown here is derived from an EMBL/GenBank/DDBJ whole genome shotgun (WGS) entry which is preliminary data.</text>
</comment>
<sequence length="72" mass="8655">MDSICIELSWRTIKYQNIYLNRTEDRITLYKRIKLWIGNYHHQGHQGIGKIKPIDEITMKPKKSNKNQLKVD</sequence>
<reference evidence="1 2" key="1">
    <citation type="submission" date="2013-04" db="EMBL/GenBank/DDBJ databases">
        <title>Zunongwangia sp. 22II14-10F7 Genome Sequencing.</title>
        <authorList>
            <person name="Lai Q."/>
            <person name="Shao Z."/>
        </authorList>
    </citation>
    <scope>NUCLEOTIDE SEQUENCE [LARGE SCALE GENOMIC DNA]</scope>
    <source>
        <strain evidence="1 2">22II14-10F7</strain>
    </source>
</reference>
<organism evidence="1 2">
    <name type="scientific">Zunongwangia atlantica 22II14-10F7</name>
    <dbReference type="NCBI Taxonomy" id="1185767"/>
    <lineage>
        <taxon>Bacteria</taxon>
        <taxon>Pseudomonadati</taxon>
        <taxon>Bacteroidota</taxon>
        <taxon>Flavobacteriia</taxon>
        <taxon>Flavobacteriales</taxon>
        <taxon>Flavobacteriaceae</taxon>
        <taxon>Zunongwangia</taxon>
    </lineage>
</organism>